<dbReference type="InterPro" id="IPR055264">
    <property type="entry name" value="BOD1/SHG1_dom"/>
</dbReference>
<accession>A0ABR1K7H6</accession>
<feature type="compositionally biased region" description="Low complexity" evidence="1">
    <location>
        <begin position="163"/>
        <end position="183"/>
    </location>
</feature>
<dbReference type="Proteomes" id="UP001498398">
    <property type="component" value="Unassembled WGS sequence"/>
</dbReference>
<feature type="compositionally biased region" description="Basic and acidic residues" evidence="1">
    <location>
        <begin position="249"/>
        <end position="259"/>
    </location>
</feature>
<comment type="caution">
    <text evidence="3">The sequence shown here is derived from an EMBL/GenBank/DDBJ whole genome shotgun (WGS) entry which is preliminary data.</text>
</comment>
<gene>
    <name evidence="3" type="ORF">VKT23_002416</name>
</gene>
<dbReference type="Pfam" id="PF05205">
    <property type="entry name" value="COMPASS-Shg1"/>
    <property type="match status" value="1"/>
</dbReference>
<evidence type="ECO:0000256" key="1">
    <source>
        <dbReference type="SAM" id="MobiDB-lite"/>
    </source>
</evidence>
<feature type="region of interest" description="Disordered" evidence="1">
    <location>
        <begin position="122"/>
        <end position="292"/>
    </location>
</feature>
<feature type="compositionally biased region" description="Low complexity" evidence="1">
    <location>
        <begin position="237"/>
        <end position="248"/>
    </location>
</feature>
<evidence type="ECO:0000313" key="3">
    <source>
        <dbReference type="EMBL" id="KAK7471003.1"/>
    </source>
</evidence>
<evidence type="ECO:0000313" key="4">
    <source>
        <dbReference type="Proteomes" id="UP001498398"/>
    </source>
</evidence>
<protein>
    <recommendedName>
        <fullName evidence="2">BOD1/SHG1 domain-containing protein</fullName>
    </recommendedName>
</protein>
<feature type="compositionally biased region" description="Polar residues" evidence="1">
    <location>
        <begin position="184"/>
        <end position="204"/>
    </location>
</feature>
<feature type="compositionally biased region" description="Basic and acidic residues" evidence="1">
    <location>
        <begin position="141"/>
        <end position="160"/>
    </location>
</feature>
<name>A0ABR1K7H6_9AGAR</name>
<reference evidence="3 4" key="1">
    <citation type="submission" date="2024-01" db="EMBL/GenBank/DDBJ databases">
        <title>A draft genome for the cacao thread blight pathogen Marasmiellus scandens.</title>
        <authorList>
            <person name="Baruah I.K."/>
            <person name="Leung J."/>
            <person name="Bukari Y."/>
            <person name="Amoako-Attah I."/>
            <person name="Meinhardt L.W."/>
            <person name="Bailey B.A."/>
            <person name="Cohen S.P."/>
        </authorList>
    </citation>
    <scope>NUCLEOTIDE SEQUENCE [LARGE SCALE GENOMIC DNA]</scope>
    <source>
        <strain evidence="3 4">GH-19</strain>
    </source>
</reference>
<feature type="compositionally biased region" description="Basic and acidic residues" evidence="1">
    <location>
        <begin position="276"/>
        <end position="292"/>
    </location>
</feature>
<dbReference type="EMBL" id="JBANRG010000002">
    <property type="protein sequence ID" value="KAK7471003.1"/>
    <property type="molecule type" value="Genomic_DNA"/>
</dbReference>
<feature type="domain" description="BOD1/SHG1" evidence="2">
    <location>
        <begin position="8"/>
        <end position="60"/>
    </location>
</feature>
<keyword evidence="4" id="KW-1185">Reference proteome</keyword>
<organism evidence="3 4">
    <name type="scientific">Marasmiellus scandens</name>
    <dbReference type="NCBI Taxonomy" id="2682957"/>
    <lineage>
        <taxon>Eukaryota</taxon>
        <taxon>Fungi</taxon>
        <taxon>Dikarya</taxon>
        <taxon>Basidiomycota</taxon>
        <taxon>Agaricomycotina</taxon>
        <taxon>Agaricomycetes</taxon>
        <taxon>Agaricomycetidae</taxon>
        <taxon>Agaricales</taxon>
        <taxon>Marasmiineae</taxon>
        <taxon>Omphalotaceae</taxon>
        <taxon>Marasmiellus</taxon>
    </lineage>
</organism>
<evidence type="ECO:0000259" key="2">
    <source>
        <dbReference type="Pfam" id="PF05205"/>
    </source>
</evidence>
<sequence>MPISNPNQLVEEFKKSGEFDRLRRELLAEFQKGESLPTFKRKLEDIGRDAIKTKRAADFNALYLDEKEKKLKLRDDLVQDIKRFPVVERAVAEMQMFSDSTFIEGIHSSSLRILRKDRGEIVEEPVTRPATSGGTTEIDEQTNHDRQDEDKNRDTAESEIKPASTATAVSNNPSSSTPSGSNSMAVSPTNTSSKLIKQESSMQNGIKHEATQSPDLVLPDSHPNLSGASAEPHSHESNNPPSSASSSRSAREGEEEVQKMDTVTTKSSISPPSLPRRPDFDTPDVHMHSPSE</sequence>
<proteinExistence type="predicted"/>